<dbReference type="PANTHER" id="PTHR12126">
    <property type="entry name" value="NADH-UBIQUINONE OXIDOREDUCTASE 39 KDA SUBUNIT-RELATED"/>
    <property type="match status" value="1"/>
</dbReference>
<feature type="transmembrane region" description="Helical" evidence="1">
    <location>
        <begin position="452"/>
        <end position="474"/>
    </location>
</feature>
<dbReference type="Pfam" id="PF13460">
    <property type="entry name" value="NAD_binding_10"/>
    <property type="match status" value="1"/>
</dbReference>
<name>Q6LRW4_PHOPR</name>
<dbReference type="SUPFAM" id="SSF51735">
    <property type="entry name" value="NAD(P)-binding Rossmann-fold domains"/>
    <property type="match status" value="1"/>
</dbReference>
<sequence>MHYMIKTILVVGASGYVGNHLVPELVNSGYKVKATGRSLKLLKKRGWDGIPNIELHELDLSKDTDLKPLLEGVDAVFFLVHGMNHGHDFIDVELGAARHFSQGLKLSNVKRVIYLGALQSDSSDSKHLLARKVTGEILRESAIPVTELRAGIIIGPGSAAFEVMRDFVYHLPIMLTPKWVKSRNSPIALHNLLHYLLELLKFEPTRHQIMDVAGPEPLTYEDQMRSLGKLMGKNIRVVPLSFLTPTMAAYWLKIITSVPTNIAKALIGGLRFDLPADGTAIQSLIPQHLLPYDEAVKEALRQETEVVRSEIWGFDPDALARWQTGYGYYPKQAGYTLKTDASAEDLWRQVQLVGGKEGYFFANSLWRIREWMDFAIGGDALKRYRRDPNTLEQGDKIDSWKVIKLVPNKFLSLLFGMKAPGLGRLEFTIEDKGDHREIDIRAWWHPEGFSGLLYWFAMMPAHLFIFRGMTYALVKRCKAKAQAGNHETI</sequence>
<gene>
    <name evidence="3" type="primary">YBJT</name>
    <name evidence="3" type="ordered locus">PBPRA1551</name>
</gene>
<keyword evidence="4" id="KW-1185">Reference proteome</keyword>
<dbReference type="Proteomes" id="UP000000593">
    <property type="component" value="Chromosome 1"/>
</dbReference>
<accession>Q6LRW4</accession>
<dbReference type="SUPFAM" id="SSF55961">
    <property type="entry name" value="Bet v1-like"/>
    <property type="match status" value="1"/>
</dbReference>
<dbReference type="PANTHER" id="PTHR12126:SF11">
    <property type="entry name" value="NADH DEHYDROGENASE [UBIQUINONE] 1 ALPHA SUBCOMPLEX SUBUNIT 9, MITOCHONDRIAL"/>
    <property type="match status" value="1"/>
</dbReference>
<keyword evidence="1" id="KW-0472">Membrane</keyword>
<dbReference type="Gene3D" id="3.40.50.720">
    <property type="entry name" value="NAD(P)-binding Rossmann-like Domain"/>
    <property type="match status" value="1"/>
</dbReference>
<evidence type="ECO:0000313" key="4">
    <source>
        <dbReference type="Proteomes" id="UP000000593"/>
    </source>
</evidence>
<protein>
    <submittedName>
        <fullName evidence="3">Hypothetical nucleoside-diphosphate-sugar epimerase</fullName>
    </submittedName>
</protein>
<evidence type="ECO:0000259" key="2">
    <source>
        <dbReference type="Pfam" id="PF13460"/>
    </source>
</evidence>
<dbReference type="HOGENOM" id="CLU_007383_6_11_6"/>
<reference evidence="4" key="1">
    <citation type="journal article" date="2005" name="Science">
        <title>Life at depth: Photobacterium profundum genome sequence and expression analysis.</title>
        <authorList>
            <person name="Vezzi A."/>
            <person name="Campanaro S."/>
            <person name="D'Angelo M."/>
            <person name="Simonato F."/>
            <person name="Vitulo N."/>
            <person name="Lauro F.M."/>
            <person name="Cestaro A."/>
            <person name="Malacrida G."/>
            <person name="Simionati B."/>
            <person name="Cannata N."/>
            <person name="Romualdi C."/>
            <person name="Bartlett D.H."/>
            <person name="Valle G."/>
        </authorList>
    </citation>
    <scope>NUCLEOTIDE SEQUENCE [LARGE SCALE GENOMIC DNA]</scope>
    <source>
        <strain evidence="4">ATCC BAA-1253 / SS9</strain>
    </source>
</reference>
<dbReference type="AlphaFoldDB" id="Q6LRW4"/>
<dbReference type="KEGG" id="ppr:PBPRA1551"/>
<feature type="domain" description="NAD(P)-binding" evidence="2">
    <location>
        <begin position="12"/>
        <end position="141"/>
    </location>
</feature>
<evidence type="ECO:0000256" key="1">
    <source>
        <dbReference type="SAM" id="Phobius"/>
    </source>
</evidence>
<dbReference type="InterPro" id="IPR021295">
    <property type="entry name" value="DUF2867"/>
</dbReference>
<keyword evidence="1" id="KW-0812">Transmembrane</keyword>
<dbReference type="GO" id="GO:0044877">
    <property type="term" value="F:protein-containing complex binding"/>
    <property type="evidence" value="ECO:0007669"/>
    <property type="project" value="TreeGrafter"/>
</dbReference>
<dbReference type="eggNOG" id="COG0702">
    <property type="taxonomic scope" value="Bacteria"/>
</dbReference>
<proteinExistence type="predicted"/>
<organism evidence="3 4">
    <name type="scientific">Photobacterium profundum (strain SS9)</name>
    <dbReference type="NCBI Taxonomy" id="298386"/>
    <lineage>
        <taxon>Bacteria</taxon>
        <taxon>Pseudomonadati</taxon>
        <taxon>Pseudomonadota</taxon>
        <taxon>Gammaproteobacteria</taxon>
        <taxon>Vibrionales</taxon>
        <taxon>Vibrionaceae</taxon>
        <taxon>Photobacterium</taxon>
    </lineage>
</organism>
<dbReference type="STRING" id="298386.PBPRA1551"/>
<dbReference type="Pfam" id="PF11066">
    <property type="entry name" value="DUF2867"/>
    <property type="match status" value="1"/>
</dbReference>
<dbReference type="InterPro" id="IPR051207">
    <property type="entry name" value="ComplexI_NDUFA9_subunit"/>
</dbReference>
<dbReference type="EMBL" id="CR378668">
    <property type="protein sequence ID" value="CAG19962.1"/>
    <property type="molecule type" value="Genomic_DNA"/>
</dbReference>
<keyword evidence="1" id="KW-1133">Transmembrane helix</keyword>
<evidence type="ECO:0000313" key="3">
    <source>
        <dbReference type="EMBL" id="CAG19962.1"/>
    </source>
</evidence>
<dbReference type="InterPro" id="IPR016040">
    <property type="entry name" value="NAD(P)-bd_dom"/>
</dbReference>
<dbReference type="InterPro" id="IPR036291">
    <property type="entry name" value="NAD(P)-bd_dom_sf"/>
</dbReference>